<proteinExistence type="predicted"/>
<reference evidence="1" key="1">
    <citation type="journal article" date="2022" name="Int. J. Mol. Sci.">
        <title>Draft Genome of Tanacetum Coccineum: Genomic Comparison of Closely Related Tanacetum-Family Plants.</title>
        <authorList>
            <person name="Yamashiro T."/>
            <person name="Shiraishi A."/>
            <person name="Nakayama K."/>
            <person name="Satake H."/>
        </authorList>
    </citation>
    <scope>NUCLEOTIDE SEQUENCE</scope>
</reference>
<comment type="caution">
    <text evidence="1">The sequence shown here is derived from an EMBL/GenBank/DDBJ whole genome shotgun (WGS) entry which is preliminary data.</text>
</comment>
<accession>A0ABQ5CKN3</accession>
<protein>
    <submittedName>
        <fullName evidence="1">Uncharacterized protein</fullName>
    </submittedName>
</protein>
<gene>
    <name evidence="1" type="ORF">Tco_0907911</name>
</gene>
<dbReference type="Proteomes" id="UP001151760">
    <property type="component" value="Unassembled WGS sequence"/>
</dbReference>
<organism evidence="1 2">
    <name type="scientific">Tanacetum coccineum</name>
    <dbReference type="NCBI Taxonomy" id="301880"/>
    <lineage>
        <taxon>Eukaryota</taxon>
        <taxon>Viridiplantae</taxon>
        <taxon>Streptophyta</taxon>
        <taxon>Embryophyta</taxon>
        <taxon>Tracheophyta</taxon>
        <taxon>Spermatophyta</taxon>
        <taxon>Magnoliopsida</taxon>
        <taxon>eudicotyledons</taxon>
        <taxon>Gunneridae</taxon>
        <taxon>Pentapetalae</taxon>
        <taxon>asterids</taxon>
        <taxon>campanulids</taxon>
        <taxon>Asterales</taxon>
        <taxon>Asteraceae</taxon>
        <taxon>Asteroideae</taxon>
        <taxon>Anthemideae</taxon>
        <taxon>Anthemidinae</taxon>
        <taxon>Tanacetum</taxon>
    </lineage>
</organism>
<sequence>MQGILQPAPGAQKWDHRLARRLGSLDFERTMHRQMPVEVGHSELRMMGWAWHMGGVDHSMGGSSDECVAVGAGELTEGGRGSQRRPIERGVVPQVTGGREYHAARRGRPILLRLGRPGCAAGRAGGSGWMIVKLQWIAVLGVLGARGWGLGLGLDRRNGGAQGCWYYSGPTGCRLIGWGIGHGGNLEKGVKWGCRALLRSGGVGLVWGGKGGWGQLGQGFRVGVRCDGAVGIRCGSQCSGVVGNTRGLRPRGIGGELWRSLIPDLVPREWKGAMFIAALGPGAGGWLSLPRLRAGP</sequence>
<reference evidence="1" key="2">
    <citation type="submission" date="2022-01" db="EMBL/GenBank/DDBJ databases">
        <authorList>
            <person name="Yamashiro T."/>
            <person name="Shiraishi A."/>
            <person name="Satake H."/>
            <person name="Nakayama K."/>
        </authorList>
    </citation>
    <scope>NUCLEOTIDE SEQUENCE</scope>
</reference>
<keyword evidence="2" id="KW-1185">Reference proteome</keyword>
<dbReference type="EMBL" id="BQNB010014394">
    <property type="protein sequence ID" value="GJT27636.1"/>
    <property type="molecule type" value="Genomic_DNA"/>
</dbReference>
<evidence type="ECO:0000313" key="2">
    <source>
        <dbReference type="Proteomes" id="UP001151760"/>
    </source>
</evidence>
<name>A0ABQ5CKN3_9ASTR</name>
<evidence type="ECO:0000313" key="1">
    <source>
        <dbReference type="EMBL" id="GJT27636.1"/>
    </source>
</evidence>